<accession>A0A377JFV6</accession>
<dbReference type="PRINTS" id="PR00096">
    <property type="entry name" value="GATASE"/>
</dbReference>
<dbReference type="GO" id="GO:0000162">
    <property type="term" value="P:L-tryptophan biosynthetic process"/>
    <property type="evidence" value="ECO:0007669"/>
    <property type="project" value="TreeGrafter"/>
</dbReference>
<feature type="domain" description="Glutamine amidotransferase" evidence="2">
    <location>
        <begin position="10"/>
        <end position="191"/>
    </location>
</feature>
<protein>
    <submittedName>
        <fullName evidence="3">Putative anthranilate synthase component II</fullName>
        <ecNumber evidence="3">4.1.3.27</ecNumber>
    </submittedName>
</protein>
<dbReference type="GO" id="GO:0046654">
    <property type="term" value="P:tetrahydrofolate biosynthetic process"/>
    <property type="evidence" value="ECO:0007669"/>
    <property type="project" value="TreeGrafter"/>
</dbReference>
<keyword evidence="3" id="KW-0456">Lyase</keyword>
<reference evidence="3 4" key="1">
    <citation type="submission" date="2018-06" db="EMBL/GenBank/DDBJ databases">
        <authorList>
            <consortium name="Pathogen Informatics"/>
            <person name="Doyle S."/>
        </authorList>
    </citation>
    <scope>NUCLEOTIDE SEQUENCE [LARGE SCALE GENOMIC DNA]</scope>
    <source>
        <strain evidence="3 4">NCTC10672</strain>
    </source>
</reference>
<evidence type="ECO:0000259" key="2">
    <source>
        <dbReference type="Pfam" id="PF00117"/>
    </source>
</evidence>
<dbReference type="InterPro" id="IPR050472">
    <property type="entry name" value="Anth_synth/Amidotransfase"/>
</dbReference>
<name>A0A377JFV6_HAEPA</name>
<dbReference type="GO" id="GO:0005829">
    <property type="term" value="C:cytosol"/>
    <property type="evidence" value="ECO:0007669"/>
    <property type="project" value="TreeGrafter"/>
</dbReference>
<dbReference type="RefSeq" id="WP_115179653.1">
    <property type="nucleotide sequence ID" value="NZ_UGHY01000002.1"/>
</dbReference>
<dbReference type="SUPFAM" id="SSF52317">
    <property type="entry name" value="Class I glutamine amidotransferase-like"/>
    <property type="match status" value="1"/>
</dbReference>
<dbReference type="Proteomes" id="UP000254186">
    <property type="component" value="Unassembled WGS sequence"/>
</dbReference>
<evidence type="ECO:0000256" key="1">
    <source>
        <dbReference type="ARBA" id="ARBA00022962"/>
    </source>
</evidence>
<dbReference type="PANTHER" id="PTHR43418:SF4">
    <property type="entry name" value="MULTIFUNCTIONAL TRYPTOPHAN BIOSYNTHESIS PROTEIN"/>
    <property type="match status" value="1"/>
</dbReference>
<dbReference type="InterPro" id="IPR017926">
    <property type="entry name" value="GATASE"/>
</dbReference>
<evidence type="ECO:0000313" key="3">
    <source>
        <dbReference type="EMBL" id="STP03017.1"/>
    </source>
</evidence>
<sequence length="196" mass="22451">MALARMKKILVINNHDSFTYNLVDLIRQLQVRFDVVSIEDLSLDCVEGYTHILISPGPDVPSTYPQLFAMLERFYQTKSILGVCLGHQTLCEFFGGELYNLSSVRHGQKRRLKVRSNSGLFLGLPAEFEIGLYHSWAVQTESIPETLEITAVCDDEIVMATQHKNLPIFSVQFHPESYMSEFGEQMLQNWLNFKNT</sequence>
<dbReference type="NCBIfam" id="NF005367">
    <property type="entry name" value="PRK06895.1"/>
    <property type="match status" value="1"/>
</dbReference>
<dbReference type="AlphaFoldDB" id="A0A377JFV6"/>
<keyword evidence="1" id="KW-0315">Glutamine amidotransferase</keyword>
<dbReference type="PRINTS" id="PR00097">
    <property type="entry name" value="ANTSNTHASEII"/>
</dbReference>
<dbReference type="CDD" id="cd01743">
    <property type="entry name" value="GATase1_Anthranilate_Synthase"/>
    <property type="match status" value="1"/>
</dbReference>
<dbReference type="NCBIfam" id="TIGR00566">
    <property type="entry name" value="trpG_papA"/>
    <property type="match status" value="1"/>
</dbReference>
<organism evidence="3 4">
    <name type="scientific">Haemophilus parainfluenzae</name>
    <dbReference type="NCBI Taxonomy" id="729"/>
    <lineage>
        <taxon>Bacteria</taxon>
        <taxon>Pseudomonadati</taxon>
        <taxon>Pseudomonadota</taxon>
        <taxon>Gammaproteobacteria</taxon>
        <taxon>Pasteurellales</taxon>
        <taxon>Pasteurellaceae</taxon>
        <taxon>Haemophilus</taxon>
    </lineage>
</organism>
<dbReference type="GO" id="GO:0046820">
    <property type="term" value="F:4-amino-4-deoxychorismate synthase activity"/>
    <property type="evidence" value="ECO:0007669"/>
    <property type="project" value="TreeGrafter"/>
</dbReference>
<dbReference type="PANTHER" id="PTHR43418">
    <property type="entry name" value="MULTIFUNCTIONAL TRYPTOPHAN BIOSYNTHESIS PROTEIN-RELATED"/>
    <property type="match status" value="1"/>
</dbReference>
<dbReference type="Gene3D" id="3.40.50.880">
    <property type="match status" value="1"/>
</dbReference>
<dbReference type="InterPro" id="IPR006221">
    <property type="entry name" value="TrpG/PapA_dom"/>
</dbReference>
<dbReference type="InterPro" id="IPR029062">
    <property type="entry name" value="Class_I_gatase-like"/>
</dbReference>
<proteinExistence type="predicted"/>
<dbReference type="Pfam" id="PF00117">
    <property type="entry name" value="GATase"/>
    <property type="match status" value="1"/>
</dbReference>
<dbReference type="GO" id="GO:0004049">
    <property type="term" value="F:anthranilate synthase activity"/>
    <property type="evidence" value="ECO:0007669"/>
    <property type="project" value="UniProtKB-EC"/>
</dbReference>
<evidence type="ECO:0000313" key="4">
    <source>
        <dbReference type="Proteomes" id="UP000254186"/>
    </source>
</evidence>
<dbReference type="PROSITE" id="PS51273">
    <property type="entry name" value="GATASE_TYPE_1"/>
    <property type="match status" value="1"/>
</dbReference>
<dbReference type="EMBL" id="UGHY01000002">
    <property type="protein sequence ID" value="STP03017.1"/>
    <property type="molecule type" value="Genomic_DNA"/>
</dbReference>
<dbReference type="EC" id="4.1.3.27" evidence="3"/>
<gene>
    <name evidence="3" type="primary">trpG_3</name>
    <name evidence="3" type="ORF">NCTC10672_00434</name>
</gene>